<dbReference type="Proteomes" id="UP000183469">
    <property type="component" value="Unassembled WGS sequence"/>
</dbReference>
<dbReference type="PANTHER" id="PTHR30349:SF41">
    <property type="entry name" value="INTEGRASE_RECOMBINASE PROTEIN MJ0367-RELATED"/>
    <property type="match status" value="1"/>
</dbReference>
<reference evidence="8 9" key="1">
    <citation type="submission" date="2016-10" db="EMBL/GenBank/DDBJ databases">
        <authorList>
            <person name="de Groot N.N."/>
        </authorList>
    </citation>
    <scope>NUCLEOTIDE SEQUENCE [LARGE SCALE GENOMIC DNA]</scope>
    <source>
        <strain evidence="8 9">DSM 2872</strain>
    </source>
</reference>
<dbReference type="EMBL" id="FNQG01000014">
    <property type="protein sequence ID" value="SEA31533.1"/>
    <property type="molecule type" value="Genomic_DNA"/>
</dbReference>
<dbReference type="InterPro" id="IPR044068">
    <property type="entry name" value="CB"/>
</dbReference>
<dbReference type="InterPro" id="IPR010998">
    <property type="entry name" value="Integrase_recombinase_N"/>
</dbReference>
<protein>
    <submittedName>
        <fullName evidence="8">Integrase/recombinase XerD</fullName>
    </submittedName>
</protein>
<name>A0A1H4A5Y5_SELRU</name>
<dbReference type="GO" id="GO:0003677">
    <property type="term" value="F:DNA binding"/>
    <property type="evidence" value="ECO:0007669"/>
    <property type="project" value="UniProtKB-UniRule"/>
</dbReference>
<feature type="domain" description="Core-binding (CB)" evidence="7">
    <location>
        <begin position="25"/>
        <end position="110"/>
    </location>
</feature>
<dbReference type="InterPro" id="IPR011010">
    <property type="entry name" value="DNA_brk_join_enz"/>
</dbReference>
<dbReference type="InterPro" id="IPR013762">
    <property type="entry name" value="Integrase-like_cat_sf"/>
</dbReference>
<dbReference type="Pfam" id="PF02899">
    <property type="entry name" value="Phage_int_SAM_1"/>
    <property type="match status" value="1"/>
</dbReference>
<accession>A0A1H4A5Y5</accession>
<evidence type="ECO:0000256" key="4">
    <source>
        <dbReference type="ARBA" id="ARBA00023172"/>
    </source>
</evidence>
<evidence type="ECO:0000259" key="6">
    <source>
        <dbReference type="PROSITE" id="PS51898"/>
    </source>
</evidence>
<evidence type="ECO:0000313" key="9">
    <source>
        <dbReference type="Proteomes" id="UP000183469"/>
    </source>
</evidence>
<evidence type="ECO:0000256" key="1">
    <source>
        <dbReference type="ARBA" id="ARBA00008857"/>
    </source>
</evidence>
<evidence type="ECO:0000259" key="7">
    <source>
        <dbReference type="PROSITE" id="PS51900"/>
    </source>
</evidence>
<dbReference type="PROSITE" id="PS51898">
    <property type="entry name" value="TYR_RECOMBINASE"/>
    <property type="match status" value="1"/>
</dbReference>
<dbReference type="GO" id="GO:0015074">
    <property type="term" value="P:DNA integration"/>
    <property type="evidence" value="ECO:0007669"/>
    <property type="project" value="UniProtKB-KW"/>
</dbReference>
<gene>
    <name evidence="8" type="ORF">SAMN05660648_02757</name>
</gene>
<dbReference type="PANTHER" id="PTHR30349">
    <property type="entry name" value="PHAGE INTEGRASE-RELATED"/>
    <property type="match status" value="1"/>
</dbReference>
<dbReference type="InterPro" id="IPR004107">
    <property type="entry name" value="Integrase_SAM-like_N"/>
</dbReference>
<dbReference type="RefSeq" id="WP_074673346.1">
    <property type="nucleotide sequence ID" value="NZ_FNQG01000014.1"/>
</dbReference>
<dbReference type="PROSITE" id="PS51900">
    <property type="entry name" value="CB"/>
    <property type="match status" value="1"/>
</dbReference>
<comment type="similarity">
    <text evidence="1">Belongs to the 'phage' integrase family.</text>
</comment>
<proteinExistence type="inferred from homology"/>
<feature type="domain" description="Tyr recombinase" evidence="6">
    <location>
        <begin position="134"/>
        <end position="327"/>
    </location>
</feature>
<dbReference type="AlphaFoldDB" id="A0A1H4A5Y5"/>
<dbReference type="Pfam" id="PF00589">
    <property type="entry name" value="Phage_integrase"/>
    <property type="match status" value="1"/>
</dbReference>
<organism evidence="8 9">
    <name type="scientific">Selenomonas ruminantium</name>
    <dbReference type="NCBI Taxonomy" id="971"/>
    <lineage>
        <taxon>Bacteria</taxon>
        <taxon>Bacillati</taxon>
        <taxon>Bacillota</taxon>
        <taxon>Negativicutes</taxon>
        <taxon>Selenomonadales</taxon>
        <taxon>Selenomonadaceae</taxon>
        <taxon>Selenomonas</taxon>
    </lineage>
</organism>
<keyword evidence="3 5" id="KW-0238">DNA-binding</keyword>
<dbReference type="GO" id="GO:0006310">
    <property type="term" value="P:DNA recombination"/>
    <property type="evidence" value="ECO:0007669"/>
    <property type="project" value="UniProtKB-KW"/>
</dbReference>
<evidence type="ECO:0000256" key="3">
    <source>
        <dbReference type="ARBA" id="ARBA00023125"/>
    </source>
</evidence>
<keyword evidence="4" id="KW-0233">DNA recombination</keyword>
<evidence type="ECO:0000256" key="5">
    <source>
        <dbReference type="PROSITE-ProRule" id="PRU01248"/>
    </source>
</evidence>
<dbReference type="OrthoDB" id="283809at2"/>
<sequence>MSDTNLTISTNSLSQTLDVHQITPEYFILHYAEFIRRVIAKGNPSDDTMRHYCNQIDFFIRWCLSHERNPLAMNEYQLIMYREFLLNRQYKAESIQIMLAAVRSFYAAAQKVELIKVNPATNVEAPYASNNGESMLHFYTLQQMNEIVHVFDEDTDSFTRTRNKLILYLMGVEGLRNIEIHRACVEDINWEATAILIRGKGAKGRTEFIYPCKETFELLEAYLKAIPTNHKIKKDGVLTPLILSSSNRNFMGRISRNGIRSIMNNALESCNLKHPGYSCHVFRHSCGTNLYKETKDLRLVQDILRHRDPKVTARYAHLTDHLTKRYTSKLVPHD</sequence>
<dbReference type="InterPro" id="IPR002104">
    <property type="entry name" value="Integrase_catalytic"/>
</dbReference>
<evidence type="ECO:0000313" key="8">
    <source>
        <dbReference type="EMBL" id="SEA31533.1"/>
    </source>
</evidence>
<dbReference type="InterPro" id="IPR050090">
    <property type="entry name" value="Tyrosine_recombinase_XerCD"/>
</dbReference>
<keyword evidence="2" id="KW-0229">DNA integration</keyword>
<dbReference type="Gene3D" id="1.10.150.130">
    <property type="match status" value="1"/>
</dbReference>
<evidence type="ECO:0000256" key="2">
    <source>
        <dbReference type="ARBA" id="ARBA00022908"/>
    </source>
</evidence>
<dbReference type="Gene3D" id="1.10.443.10">
    <property type="entry name" value="Intergrase catalytic core"/>
    <property type="match status" value="1"/>
</dbReference>
<dbReference type="SUPFAM" id="SSF56349">
    <property type="entry name" value="DNA breaking-rejoining enzymes"/>
    <property type="match status" value="1"/>
</dbReference>